<dbReference type="Pfam" id="PF13157">
    <property type="entry name" value="Enas"/>
    <property type="match status" value="1"/>
</dbReference>
<dbReference type="InterPro" id="IPR025055">
    <property type="entry name" value="Ena_core"/>
</dbReference>
<dbReference type="EMBL" id="CP069127">
    <property type="protein sequence ID" value="QRG70302.1"/>
    <property type="molecule type" value="Genomic_DNA"/>
</dbReference>
<accession>A0ABX7FWQ3</accession>
<proteinExistence type="predicted"/>
<keyword evidence="3" id="KW-1185">Reference proteome</keyword>
<evidence type="ECO:0000313" key="3">
    <source>
        <dbReference type="Proteomes" id="UP000596248"/>
    </source>
</evidence>
<protein>
    <recommendedName>
        <fullName evidence="1">Endospore appendages core domain-containing protein</fullName>
    </recommendedName>
</protein>
<organism evidence="2 3">
    <name type="scientific">Brevibacillus choshinensis</name>
    <dbReference type="NCBI Taxonomy" id="54911"/>
    <lineage>
        <taxon>Bacteria</taxon>
        <taxon>Bacillati</taxon>
        <taxon>Bacillota</taxon>
        <taxon>Bacilli</taxon>
        <taxon>Bacillales</taxon>
        <taxon>Paenibacillaceae</taxon>
        <taxon>Brevibacillus</taxon>
    </lineage>
</organism>
<reference evidence="2 3" key="1">
    <citation type="submission" date="2021-01" db="EMBL/GenBank/DDBJ databases">
        <title>Identification of strong promoters based on the transcriptome of Brevibacillus choshinensis.</title>
        <authorList>
            <person name="Yao D."/>
            <person name="Zhang K."/>
            <person name="Wu J."/>
        </authorList>
    </citation>
    <scope>NUCLEOTIDE SEQUENCE [LARGE SCALE GENOMIC DNA]</scope>
    <source>
        <strain evidence="2 3">HPD31-SP3</strain>
    </source>
</reference>
<evidence type="ECO:0000313" key="2">
    <source>
        <dbReference type="EMBL" id="QRG70302.1"/>
    </source>
</evidence>
<name>A0ABX7FWQ3_BRECH</name>
<gene>
    <name evidence="2" type="ORF">JNE38_15005</name>
</gene>
<dbReference type="Proteomes" id="UP000596248">
    <property type="component" value="Chromosome"/>
</dbReference>
<evidence type="ECO:0000259" key="1">
    <source>
        <dbReference type="Pfam" id="PF13157"/>
    </source>
</evidence>
<feature type="domain" description="Endospore appendages core" evidence="1">
    <location>
        <begin position="2"/>
        <end position="82"/>
    </location>
</feature>
<sequence>MYFTNSTNFTINGSFTVVNTSTHCTMNIVYVHSGTTTAIPLAAGRAETIFFEDLTSITIECLMGAIAEANCTGNLLLDLHYCVRCITP</sequence>